<name>A0AA48KLR1_9RHOB</name>
<feature type="domain" description="Phosphatidic acid phosphatase type 2/haloperoxidase" evidence="2">
    <location>
        <begin position="80"/>
        <end position="190"/>
    </location>
</feature>
<feature type="transmembrane region" description="Helical" evidence="1">
    <location>
        <begin position="175"/>
        <end position="193"/>
    </location>
</feature>
<dbReference type="KEGG" id="rmai:MACH21_25920"/>
<dbReference type="Pfam" id="PF01569">
    <property type="entry name" value="PAP2"/>
    <property type="match status" value="1"/>
</dbReference>
<organism evidence="3 4">
    <name type="scientific">Roseicyclus marinus</name>
    <dbReference type="NCBI Taxonomy" id="2161673"/>
    <lineage>
        <taxon>Bacteria</taxon>
        <taxon>Pseudomonadati</taxon>
        <taxon>Pseudomonadota</taxon>
        <taxon>Alphaproteobacteria</taxon>
        <taxon>Rhodobacterales</taxon>
        <taxon>Roseobacteraceae</taxon>
        <taxon>Roseicyclus</taxon>
    </lineage>
</organism>
<dbReference type="SMART" id="SM00014">
    <property type="entry name" value="acidPPc"/>
    <property type="match status" value="1"/>
</dbReference>
<keyword evidence="1" id="KW-0812">Transmembrane</keyword>
<evidence type="ECO:0000313" key="3">
    <source>
        <dbReference type="EMBL" id="BDW86415.1"/>
    </source>
</evidence>
<dbReference type="AlphaFoldDB" id="A0AA48KLR1"/>
<dbReference type="EMBL" id="AP027266">
    <property type="protein sequence ID" value="BDW86415.1"/>
    <property type="molecule type" value="Genomic_DNA"/>
</dbReference>
<dbReference type="InterPro" id="IPR000326">
    <property type="entry name" value="PAP2/HPO"/>
</dbReference>
<feature type="transmembrane region" description="Helical" evidence="1">
    <location>
        <begin position="213"/>
        <end position="232"/>
    </location>
</feature>
<feature type="transmembrane region" description="Helical" evidence="1">
    <location>
        <begin position="146"/>
        <end position="163"/>
    </location>
</feature>
<protein>
    <recommendedName>
        <fullName evidence="2">Phosphatidic acid phosphatase type 2/haloperoxidase domain-containing protein</fullName>
    </recommendedName>
</protein>
<dbReference type="Proteomes" id="UP001337723">
    <property type="component" value="Chromosome"/>
</dbReference>
<feature type="transmembrane region" description="Helical" evidence="1">
    <location>
        <begin position="79"/>
        <end position="102"/>
    </location>
</feature>
<dbReference type="Pfam" id="PF14067">
    <property type="entry name" value="LssY_C"/>
    <property type="match status" value="1"/>
</dbReference>
<feature type="transmembrane region" description="Helical" evidence="1">
    <location>
        <begin position="122"/>
        <end position="139"/>
    </location>
</feature>
<evidence type="ECO:0000313" key="4">
    <source>
        <dbReference type="Proteomes" id="UP001337723"/>
    </source>
</evidence>
<gene>
    <name evidence="3" type="ORF">MACH21_25920</name>
</gene>
<keyword evidence="4" id="KW-1185">Reference proteome</keyword>
<dbReference type="Gene3D" id="1.20.144.10">
    <property type="entry name" value="Phosphatidic acid phosphatase type 2/haloperoxidase"/>
    <property type="match status" value="1"/>
</dbReference>
<dbReference type="InterPro" id="IPR036938">
    <property type="entry name" value="PAP2/HPO_sf"/>
</dbReference>
<proteinExistence type="predicted"/>
<dbReference type="PANTHER" id="PTHR14969:SF13">
    <property type="entry name" value="AT30094P"/>
    <property type="match status" value="1"/>
</dbReference>
<dbReference type="InterPro" id="IPR025902">
    <property type="entry name" value="LssY-like-C_dom"/>
</dbReference>
<evidence type="ECO:0000256" key="1">
    <source>
        <dbReference type="SAM" id="Phobius"/>
    </source>
</evidence>
<reference evidence="3 4" key="1">
    <citation type="submission" date="2023-01" db="EMBL/GenBank/DDBJ databases">
        <title>Complete genome sequence of Roseicyclus marinus strain Dej080120_10.</title>
        <authorList>
            <person name="Ueki S."/>
            <person name="Maruyama F."/>
        </authorList>
    </citation>
    <scope>NUCLEOTIDE SEQUENCE [LARGE SCALE GENOMIC DNA]</scope>
    <source>
        <strain evidence="3 4">Dej080120_10</strain>
    </source>
</reference>
<dbReference type="PANTHER" id="PTHR14969">
    <property type="entry name" value="SPHINGOSINE-1-PHOSPHATE PHOSPHOHYDROLASE"/>
    <property type="match status" value="1"/>
</dbReference>
<feature type="transmembrane region" description="Helical" evidence="1">
    <location>
        <begin position="45"/>
        <end position="67"/>
    </location>
</feature>
<sequence length="364" mass="40633">MLALTFLYFLGLYAELALELVGRGPIVEADTRLANMLYGFRDDTLIRFFSIVTGVGQWRAIVVMALAATAMMWVWDRRAYIPALWLVLAGNQITVTVLKLVFARARSNFAVYSESSYSFPSGHSAAIAAFCIFVTYVLVRERIGRDILWVLVCASLVFLVGLSRLYLDEHFLSDVLNGYVVGVLWAITGMFAAEHWGRASRHKIETSPKRTRLRWISACIVAVSAAAVWLVVVDYPETLRLVAPRAEVQLNSSVEQALQDGVLPARTESIIGTPQEPVSIILFASDDAALLDIVTAAGWQVADRPTLRTISRAAVAAWLDRSYDTAPITPIFWNGWPQDFGFERSVPAEGLRQRHHARFWRVPT</sequence>
<dbReference type="SUPFAM" id="SSF48317">
    <property type="entry name" value="Acid phosphatase/Vanadium-dependent haloperoxidase"/>
    <property type="match status" value="1"/>
</dbReference>
<keyword evidence="1" id="KW-0472">Membrane</keyword>
<dbReference type="CDD" id="cd03392">
    <property type="entry name" value="PAP2_like_2"/>
    <property type="match status" value="1"/>
</dbReference>
<keyword evidence="1" id="KW-1133">Transmembrane helix</keyword>
<accession>A0AA48KLR1</accession>
<evidence type="ECO:0000259" key="2">
    <source>
        <dbReference type="SMART" id="SM00014"/>
    </source>
</evidence>